<sequence length="570" mass="58313">MTRRTRPAPPAAPVTRRRALAVLGWSAAAGALAGCASLPRSGGVTRSDAVTKDDSGLVQTAAGPADGATVEQIVSGFLRACEAGFSDDFATARSFLLGPVRTSWEPLGVVRVYQGSKARVLEVADDGSVQVSTEQTASLGSTGVLTQVDGTTLDAAYSLATNAAGEWRIVDLPGGILLPSSALADNFIARPVYFLTRDRRRLVPDLRFLPRRDGEKGLVTALLGGPASWLAPAVTTAVPKGLALVDDGVVTGGGTAQVSLSEEAERLTTAQRALLVAQLSATLTQVDGIDSVTASTGSDDLGEAADLPEPGASPGALVGMSGGNVVRGASSTRTTLVTSDVLGTKEARYPALGVDGAVYVLSGASLLRVGAGERAATAVLSADTDDPSKIVMLPPVVDRHGWVWTASAGALTVVNAQGLRAEVSADWLTDGIEAIDLSAESERLLVRTSGATITLAAVIRDEDGAPTGLGEAVRLLPGSGARAGLAWFDTTDLCLLAEPSDGDDAPVVRRVQAPGTLSASPGAQGAASIVANRTDGTVLLVDDSHQVWQRVGATWRVVSTDVTDVSYPLV</sequence>
<dbReference type="RefSeq" id="WP_067939489.1">
    <property type="nucleotide sequence ID" value="NZ_CP014228.1"/>
</dbReference>
<keyword evidence="1" id="KW-0732">Signal</keyword>
<evidence type="ECO:0000313" key="4">
    <source>
        <dbReference type="Proteomes" id="UP000065220"/>
    </source>
</evidence>
<dbReference type="InterPro" id="IPR059026">
    <property type="entry name" value="LpqB_N"/>
</dbReference>
<proteinExistence type="predicted"/>
<evidence type="ECO:0000313" key="3">
    <source>
        <dbReference type="EMBL" id="AMD86506.1"/>
    </source>
</evidence>
<protein>
    <recommendedName>
        <fullName evidence="2">GerMN domain-containing protein</fullName>
    </recommendedName>
</protein>
<feature type="domain" description="GerMN" evidence="2">
    <location>
        <begin position="215"/>
        <end position="305"/>
    </location>
</feature>
<keyword evidence="4" id="KW-1185">Reference proteome</keyword>
<dbReference type="SMART" id="SM00909">
    <property type="entry name" value="Germane"/>
    <property type="match status" value="1"/>
</dbReference>
<dbReference type="Pfam" id="PF25976">
    <property type="entry name" value="LpqB_N"/>
    <property type="match status" value="1"/>
</dbReference>
<gene>
    <name evidence="3" type="ORF">AXF14_01445</name>
</gene>
<dbReference type="Proteomes" id="UP000065220">
    <property type="component" value="Chromosome"/>
</dbReference>
<dbReference type="OrthoDB" id="3226781at2"/>
<dbReference type="AlphaFoldDB" id="A0A109W224"/>
<dbReference type="STRING" id="111015.AXF14_01445"/>
<name>A0A109W224_ACTRD</name>
<dbReference type="KEGG" id="ard:AXF14_01445"/>
<accession>A0A109W224</accession>
<feature type="signal peptide" evidence="1">
    <location>
        <begin position="1"/>
        <end position="33"/>
    </location>
</feature>
<dbReference type="EMBL" id="CP014228">
    <property type="protein sequence ID" value="AMD86506.1"/>
    <property type="molecule type" value="Genomic_DNA"/>
</dbReference>
<reference evidence="4" key="1">
    <citation type="submission" date="2016-02" db="EMBL/GenBank/DDBJ databases">
        <authorList>
            <person name="Holder M.E."/>
            <person name="Ajami N.J."/>
            <person name="Petrosino J.F."/>
        </authorList>
    </citation>
    <scope>NUCLEOTIDE SEQUENCE [LARGE SCALE GENOMIC DNA]</scope>
    <source>
        <strain evidence="4">CCUG 36733</strain>
    </source>
</reference>
<organism evidence="3 4">
    <name type="scientific">Actinomyces radicidentis</name>
    <dbReference type="NCBI Taxonomy" id="111015"/>
    <lineage>
        <taxon>Bacteria</taxon>
        <taxon>Bacillati</taxon>
        <taxon>Actinomycetota</taxon>
        <taxon>Actinomycetes</taxon>
        <taxon>Actinomycetales</taxon>
        <taxon>Actinomycetaceae</taxon>
        <taxon>Actinomyces</taxon>
    </lineage>
</organism>
<feature type="chain" id="PRO_5038719366" description="GerMN domain-containing protein" evidence="1">
    <location>
        <begin position="34"/>
        <end position="570"/>
    </location>
</feature>
<dbReference type="InterPro" id="IPR019606">
    <property type="entry name" value="GerMN"/>
</dbReference>
<evidence type="ECO:0000259" key="2">
    <source>
        <dbReference type="SMART" id="SM00909"/>
    </source>
</evidence>
<evidence type="ECO:0000256" key="1">
    <source>
        <dbReference type="SAM" id="SignalP"/>
    </source>
</evidence>
<dbReference type="PROSITE" id="PS51318">
    <property type="entry name" value="TAT"/>
    <property type="match status" value="1"/>
</dbReference>
<dbReference type="PROSITE" id="PS51257">
    <property type="entry name" value="PROKAR_LIPOPROTEIN"/>
    <property type="match status" value="1"/>
</dbReference>
<dbReference type="InterPro" id="IPR006311">
    <property type="entry name" value="TAT_signal"/>
</dbReference>
<dbReference type="Pfam" id="PF10646">
    <property type="entry name" value="Germane"/>
    <property type="match status" value="1"/>
</dbReference>